<dbReference type="InterPro" id="IPR039793">
    <property type="entry name" value="UROS/Hem4"/>
</dbReference>
<dbReference type="RefSeq" id="WP_212530537.1">
    <property type="nucleotide sequence ID" value="NZ_JAGSOG010000122.1"/>
</dbReference>
<dbReference type="SUPFAM" id="SSF46894">
    <property type="entry name" value="C-terminal effector domain of the bipartite response regulators"/>
    <property type="match status" value="1"/>
</dbReference>
<accession>A0A941EW18</accession>
<reference evidence="5" key="1">
    <citation type="submission" date="2021-04" db="EMBL/GenBank/DDBJ databases">
        <title>Genome based classification of Actinospica acidithermotolerans sp. nov., an actinobacterium isolated from an Indonesian hot spring.</title>
        <authorList>
            <person name="Kusuma A.B."/>
            <person name="Putra K.E."/>
            <person name="Nafisah S."/>
            <person name="Loh J."/>
            <person name="Nouioui I."/>
            <person name="Goodfellow M."/>
        </authorList>
    </citation>
    <scope>NUCLEOTIDE SEQUENCE</scope>
    <source>
        <strain evidence="5">CSCA 57</strain>
    </source>
</reference>
<dbReference type="Gene3D" id="1.10.10.10">
    <property type="entry name" value="Winged helix-like DNA-binding domain superfamily/Winged helix DNA-binding domain"/>
    <property type="match status" value="1"/>
</dbReference>
<evidence type="ECO:0000256" key="3">
    <source>
        <dbReference type="SAM" id="MobiDB-lite"/>
    </source>
</evidence>
<dbReference type="PANTHER" id="PTHR40082">
    <property type="entry name" value="BLR5956 PROTEIN"/>
    <property type="match status" value="1"/>
</dbReference>
<dbReference type="Proteomes" id="UP000675781">
    <property type="component" value="Unassembled WGS sequence"/>
</dbReference>
<dbReference type="InterPro" id="IPR036388">
    <property type="entry name" value="WH-like_DNA-bd_sf"/>
</dbReference>
<dbReference type="GO" id="GO:0006780">
    <property type="term" value="P:uroporphyrinogen III biosynthetic process"/>
    <property type="evidence" value="ECO:0007669"/>
    <property type="project" value="InterPro"/>
</dbReference>
<keyword evidence="1 2" id="KW-0238">DNA-binding</keyword>
<evidence type="ECO:0000256" key="2">
    <source>
        <dbReference type="PROSITE-ProRule" id="PRU01091"/>
    </source>
</evidence>
<dbReference type="Gene3D" id="3.40.50.10090">
    <property type="match status" value="1"/>
</dbReference>
<dbReference type="InterPro" id="IPR036108">
    <property type="entry name" value="4pyrrol_syn_uPrphyn_synt_sf"/>
</dbReference>
<name>A0A941EW18_9ACTN</name>
<gene>
    <name evidence="5" type="ORF">KDL01_22425</name>
</gene>
<dbReference type="SMART" id="SM00862">
    <property type="entry name" value="Trans_reg_C"/>
    <property type="match status" value="1"/>
</dbReference>
<feature type="DNA-binding region" description="OmpR/PhoB-type" evidence="2">
    <location>
        <begin position="180"/>
        <end position="281"/>
    </location>
</feature>
<feature type="compositionally biased region" description="Low complexity" evidence="3">
    <location>
        <begin position="16"/>
        <end position="30"/>
    </location>
</feature>
<dbReference type="GO" id="GO:0003677">
    <property type="term" value="F:DNA binding"/>
    <property type="evidence" value="ECO:0007669"/>
    <property type="project" value="UniProtKB-UniRule"/>
</dbReference>
<dbReference type="PANTHER" id="PTHR40082:SF1">
    <property type="entry name" value="BLR5956 PROTEIN"/>
    <property type="match status" value="1"/>
</dbReference>
<evidence type="ECO:0000256" key="1">
    <source>
        <dbReference type="ARBA" id="ARBA00023125"/>
    </source>
</evidence>
<protein>
    <submittedName>
        <fullName evidence="5">Winged helix-turn-helix domain-containing protein</fullName>
    </submittedName>
</protein>
<dbReference type="PROSITE" id="PS51755">
    <property type="entry name" value="OMPR_PHOB"/>
    <property type="match status" value="1"/>
</dbReference>
<dbReference type="SUPFAM" id="SSF69618">
    <property type="entry name" value="HemD-like"/>
    <property type="match status" value="1"/>
</dbReference>
<feature type="domain" description="OmpR/PhoB-type" evidence="4">
    <location>
        <begin position="180"/>
        <end position="281"/>
    </location>
</feature>
<comment type="caution">
    <text evidence="5">The sequence shown here is derived from an EMBL/GenBank/DDBJ whole genome shotgun (WGS) entry which is preliminary data.</text>
</comment>
<evidence type="ECO:0000313" key="6">
    <source>
        <dbReference type="Proteomes" id="UP000675781"/>
    </source>
</evidence>
<dbReference type="Pfam" id="PF00486">
    <property type="entry name" value="Trans_reg_C"/>
    <property type="match status" value="1"/>
</dbReference>
<dbReference type="GO" id="GO:0000160">
    <property type="term" value="P:phosphorelay signal transduction system"/>
    <property type="evidence" value="ECO:0007669"/>
    <property type="project" value="InterPro"/>
</dbReference>
<dbReference type="InterPro" id="IPR001867">
    <property type="entry name" value="OmpR/PhoB-type_DNA-bd"/>
</dbReference>
<evidence type="ECO:0000259" key="4">
    <source>
        <dbReference type="PROSITE" id="PS51755"/>
    </source>
</evidence>
<dbReference type="EMBL" id="JAGSOG010000122">
    <property type="protein sequence ID" value="MBR7836049.1"/>
    <property type="molecule type" value="Genomic_DNA"/>
</dbReference>
<dbReference type="GO" id="GO:0006355">
    <property type="term" value="P:regulation of DNA-templated transcription"/>
    <property type="evidence" value="ECO:0007669"/>
    <property type="project" value="InterPro"/>
</dbReference>
<sequence>MAPAETLDQRPPISLPAQPARATPPTTAAAFDGRPLTGSVVAITADRRREELATLLQDLGARTVETPTVRLTPGDEGALARRAGDRAAAARFVGSLVRRDVHAVTFTTAPGVTGLLEAAAVTGSLDVLLAALREDVLPVCLAPACARPLEAVGVTPLTPDRARFPALVELLAATLPQRIRREVRVDAGRTLVMQGFSVAVGGHCVTLPPLPAAVLAELARRPGWVVSRSELLRRVWDLRDGRGAQRDEHAVEATVARLRTALGPASGLVKTVTKRGYRLAVEP</sequence>
<dbReference type="AlphaFoldDB" id="A0A941EW18"/>
<keyword evidence="6" id="KW-1185">Reference proteome</keyword>
<proteinExistence type="predicted"/>
<dbReference type="GO" id="GO:0004852">
    <property type="term" value="F:uroporphyrinogen-III synthase activity"/>
    <property type="evidence" value="ECO:0007669"/>
    <property type="project" value="InterPro"/>
</dbReference>
<dbReference type="CDD" id="cd00383">
    <property type="entry name" value="trans_reg_C"/>
    <property type="match status" value="1"/>
</dbReference>
<feature type="region of interest" description="Disordered" evidence="3">
    <location>
        <begin position="1"/>
        <end position="30"/>
    </location>
</feature>
<evidence type="ECO:0000313" key="5">
    <source>
        <dbReference type="EMBL" id="MBR7836049.1"/>
    </source>
</evidence>
<dbReference type="InterPro" id="IPR016032">
    <property type="entry name" value="Sig_transdc_resp-reg_C-effctor"/>
</dbReference>
<organism evidence="5 6">
    <name type="scientific">Actinospica durhamensis</name>
    <dbReference type="NCBI Taxonomy" id="1508375"/>
    <lineage>
        <taxon>Bacteria</taxon>
        <taxon>Bacillati</taxon>
        <taxon>Actinomycetota</taxon>
        <taxon>Actinomycetes</taxon>
        <taxon>Catenulisporales</taxon>
        <taxon>Actinospicaceae</taxon>
        <taxon>Actinospica</taxon>
    </lineage>
</organism>